<evidence type="ECO:0008006" key="3">
    <source>
        <dbReference type="Google" id="ProtNLM"/>
    </source>
</evidence>
<name>A0ABY8JJM4_9BRAD</name>
<reference evidence="1 2" key="1">
    <citation type="submission" date="2023-04" db="EMBL/GenBank/DDBJ databases">
        <title>Australian commercial rhizobial inoculants.</title>
        <authorList>
            <person name="Kohlmeier M.G."/>
            <person name="O'Hara G.W."/>
            <person name="Colombi E."/>
            <person name="Ramsay J.P."/>
            <person name="Terpolilli J."/>
        </authorList>
    </citation>
    <scope>NUCLEOTIDE SEQUENCE [LARGE SCALE GENOMIC DNA]</scope>
    <source>
        <strain evidence="1 2">CB627</strain>
    </source>
</reference>
<dbReference type="Proteomes" id="UP001221546">
    <property type="component" value="Chromosome"/>
</dbReference>
<dbReference type="EMBL" id="CP121646">
    <property type="protein sequence ID" value="WFU65825.1"/>
    <property type="molecule type" value="Genomic_DNA"/>
</dbReference>
<evidence type="ECO:0000313" key="1">
    <source>
        <dbReference type="EMBL" id="WFU65825.1"/>
    </source>
</evidence>
<gene>
    <name evidence="1" type="ORF">QA636_10055</name>
</gene>
<sequence length="68" mass="7767">MVKKRRKRTIQTLSLTARLDRLAQESRAKAAGLPPGAEREHLLKKAREARRAIEIEDLLKLRGIELPV</sequence>
<evidence type="ECO:0000313" key="2">
    <source>
        <dbReference type="Proteomes" id="UP001221546"/>
    </source>
</evidence>
<keyword evidence="2" id="KW-1185">Reference proteome</keyword>
<protein>
    <recommendedName>
        <fullName evidence="3">Transcriptional regulator</fullName>
    </recommendedName>
</protein>
<accession>A0ABY8JJM4</accession>
<proteinExistence type="predicted"/>
<organism evidence="1 2">
    <name type="scientific">Bradyrhizobium brasilense</name>
    <dbReference type="NCBI Taxonomy" id="1419277"/>
    <lineage>
        <taxon>Bacteria</taxon>
        <taxon>Pseudomonadati</taxon>
        <taxon>Pseudomonadota</taxon>
        <taxon>Alphaproteobacteria</taxon>
        <taxon>Hyphomicrobiales</taxon>
        <taxon>Nitrobacteraceae</taxon>
        <taxon>Bradyrhizobium</taxon>
    </lineage>
</organism>
<dbReference type="RefSeq" id="WP_057019187.1">
    <property type="nucleotide sequence ID" value="NZ_CP121646.1"/>
</dbReference>